<sequence length="431" mass="45666">MALQSKLFSGDPLLESAAMRDQAHITPGARGPHIGKIQQALALVDGAAIDQDQSYGPATASAVLAYKKKRGIINFSYQTQPDDIVGKMTIASLDAELLERERIPTGPLIVRPVHPGARPPNVADSALFRAPAGNRLAVGGPTVGATASLDLNLTGFQKIRVPPRFTATVEILNGAGGRVVGRNSIPPSDTNAKISWAFDPDDKLLPVIRLNPEPIGPATAMTDAGFVRITKSPFQLKIDSYKPGDGLFDFSAENGLSNLHVEVRAPKMTGPSGPAPITVNPRGKNGLISGNGDPGVPGGVSGGRPMKIVGSRRKINLGGEHETPGFEDYTASLGFSACPDFPDRNHRAFRPWTEDRDPSVFVSDGEASDICIRNTPVTDEILAVIKRIKASPCRLTFSGRPDAFTTLKGAFSGEASIADEIIDEAIVLDFP</sequence>
<name>A0A2J7TEN3_METSI</name>
<reference evidence="1 2" key="1">
    <citation type="submission" date="2017-10" db="EMBL/GenBank/DDBJ databases">
        <title>Genome announcement of Methylocella silvestris TVC from permafrost.</title>
        <authorList>
            <person name="Wang J."/>
            <person name="Geng K."/>
            <person name="Ul-Haque F."/>
            <person name="Crombie A.T."/>
            <person name="Street L.E."/>
            <person name="Wookey P.A."/>
            <person name="Murrell J.C."/>
            <person name="Pratscher J."/>
        </authorList>
    </citation>
    <scope>NUCLEOTIDE SEQUENCE [LARGE SCALE GENOMIC DNA]</scope>
    <source>
        <strain evidence="1 2">TVC</strain>
    </source>
</reference>
<dbReference type="RefSeq" id="WP_146030287.1">
    <property type="nucleotide sequence ID" value="NZ_PDZR01000018.1"/>
</dbReference>
<protein>
    <recommendedName>
        <fullName evidence="3">Peptidoglycan binding-like domain-containing protein</fullName>
    </recommendedName>
</protein>
<gene>
    <name evidence="1" type="ORF">CR492_14790</name>
</gene>
<dbReference type="AlphaFoldDB" id="A0A2J7TEN3"/>
<organism evidence="1 2">
    <name type="scientific">Methylocella silvestris</name>
    <dbReference type="NCBI Taxonomy" id="199596"/>
    <lineage>
        <taxon>Bacteria</taxon>
        <taxon>Pseudomonadati</taxon>
        <taxon>Pseudomonadota</taxon>
        <taxon>Alphaproteobacteria</taxon>
        <taxon>Hyphomicrobiales</taxon>
        <taxon>Beijerinckiaceae</taxon>
        <taxon>Methylocella</taxon>
    </lineage>
</organism>
<evidence type="ECO:0000313" key="1">
    <source>
        <dbReference type="EMBL" id="PNG25235.1"/>
    </source>
</evidence>
<dbReference type="Gene3D" id="1.10.101.10">
    <property type="entry name" value="PGBD-like superfamily/PGBD"/>
    <property type="match status" value="1"/>
</dbReference>
<dbReference type="OrthoDB" id="7376624at2"/>
<dbReference type="Proteomes" id="UP000236286">
    <property type="component" value="Unassembled WGS sequence"/>
</dbReference>
<accession>A0A2J7TEN3</accession>
<evidence type="ECO:0000313" key="2">
    <source>
        <dbReference type="Proteomes" id="UP000236286"/>
    </source>
</evidence>
<dbReference type="InterPro" id="IPR036366">
    <property type="entry name" value="PGBDSf"/>
</dbReference>
<comment type="caution">
    <text evidence="1">The sequence shown here is derived from an EMBL/GenBank/DDBJ whole genome shotgun (WGS) entry which is preliminary data.</text>
</comment>
<dbReference type="SUPFAM" id="SSF47090">
    <property type="entry name" value="PGBD-like"/>
    <property type="match status" value="1"/>
</dbReference>
<evidence type="ECO:0008006" key="3">
    <source>
        <dbReference type="Google" id="ProtNLM"/>
    </source>
</evidence>
<dbReference type="EMBL" id="PDZR01000018">
    <property type="protein sequence ID" value="PNG25235.1"/>
    <property type="molecule type" value="Genomic_DNA"/>
</dbReference>
<proteinExistence type="predicted"/>
<dbReference type="InterPro" id="IPR036365">
    <property type="entry name" value="PGBD-like_sf"/>
</dbReference>